<protein>
    <submittedName>
        <fullName evidence="1">Uncharacterized protein</fullName>
    </submittedName>
</protein>
<comment type="caution">
    <text evidence="1">The sequence shown here is derived from an EMBL/GenBank/DDBJ whole genome shotgun (WGS) entry which is preliminary data.</text>
</comment>
<name>A0ABD2MXZ7_9CUCU</name>
<sequence>MDARDFPSEWPIFCRMPSAVGSTARILVSSAYISVIRLGIMDGKSFIYNINETGPKIDPLGTPICITFTCDTCPTQETPCFLSPR</sequence>
<evidence type="ECO:0000313" key="1">
    <source>
        <dbReference type="EMBL" id="KAL3271368.1"/>
    </source>
</evidence>
<accession>A0ABD2MXZ7</accession>
<dbReference type="Proteomes" id="UP001516400">
    <property type="component" value="Unassembled WGS sequence"/>
</dbReference>
<proteinExistence type="predicted"/>
<organism evidence="1 2">
    <name type="scientific">Cryptolaemus montrouzieri</name>
    <dbReference type="NCBI Taxonomy" id="559131"/>
    <lineage>
        <taxon>Eukaryota</taxon>
        <taxon>Metazoa</taxon>
        <taxon>Ecdysozoa</taxon>
        <taxon>Arthropoda</taxon>
        <taxon>Hexapoda</taxon>
        <taxon>Insecta</taxon>
        <taxon>Pterygota</taxon>
        <taxon>Neoptera</taxon>
        <taxon>Endopterygota</taxon>
        <taxon>Coleoptera</taxon>
        <taxon>Polyphaga</taxon>
        <taxon>Cucujiformia</taxon>
        <taxon>Coccinelloidea</taxon>
        <taxon>Coccinellidae</taxon>
        <taxon>Scymninae</taxon>
        <taxon>Scymnini</taxon>
        <taxon>Cryptolaemus</taxon>
    </lineage>
</organism>
<keyword evidence="2" id="KW-1185">Reference proteome</keyword>
<dbReference type="EMBL" id="JABFTP020000042">
    <property type="protein sequence ID" value="KAL3271368.1"/>
    <property type="molecule type" value="Genomic_DNA"/>
</dbReference>
<gene>
    <name evidence="1" type="ORF">HHI36_021852</name>
</gene>
<reference evidence="1 2" key="1">
    <citation type="journal article" date="2021" name="BMC Biol.">
        <title>Horizontally acquired antibacterial genes associated with adaptive radiation of ladybird beetles.</title>
        <authorList>
            <person name="Li H.S."/>
            <person name="Tang X.F."/>
            <person name="Huang Y.H."/>
            <person name="Xu Z.Y."/>
            <person name="Chen M.L."/>
            <person name="Du X.Y."/>
            <person name="Qiu B.Y."/>
            <person name="Chen P.T."/>
            <person name="Zhang W."/>
            <person name="Slipinski A."/>
            <person name="Escalona H.E."/>
            <person name="Waterhouse R.M."/>
            <person name="Zwick A."/>
            <person name="Pang H."/>
        </authorList>
    </citation>
    <scope>NUCLEOTIDE SEQUENCE [LARGE SCALE GENOMIC DNA]</scope>
    <source>
        <strain evidence="1">SYSU2018</strain>
    </source>
</reference>
<dbReference type="AlphaFoldDB" id="A0ABD2MXZ7"/>
<evidence type="ECO:0000313" key="2">
    <source>
        <dbReference type="Proteomes" id="UP001516400"/>
    </source>
</evidence>